<accession>A0ABR2VZ73</accession>
<keyword evidence="6 12" id="KW-0285">Flavoprotein</keyword>
<dbReference type="Gene3D" id="1.20.140.10">
    <property type="entry name" value="Butyryl-CoA Dehydrogenase, subunit A, domain 3"/>
    <property type="match status" value="2"/>
</dbReference>
<comment type="subcellular location">
    <subcellularLocation>
        <location evidence="3">Peroxisome</location>
    </subcellularLocation>
</comment>
<organism evidence="17 18">
    <name type="scientific">Basidiobolus ranarum</name>
    <dbReference type="NCBI Taxonomy" id="34480"/>
    <lineage>
        <taxon>Eukaryota</taxon>
        <taxon>Fungi</taxon>
        <taxon>Fungi incertae sedis</taxon>
        <taxon>Zoopagomycota</taxon>
        <taxon>Entomophthoromycotina</taxon>
        <taxon>Basidiobolomycetes</taxon>
        <taxon>Basidiobolales</taxon>
        <taxon>Basidiobolaceae</taxon>
        <taxon>Basidiobolus</taxon>
    </lineage>
</organism>
<comment type="pathway">
    <text evidence="4">Lipid metabolism; peroxisomal fatty acid beta-oxidation.</text>
</comment>
<keyword evidence="10" id="KW-0443">Lipid metabolism</keyword>
<evidence type="ECO:0000259" key="13">
    <source>
        <dbReference type="Pfam" id="PF01756"/>
    </source>
</evidence>
<evidence type="ECO:0000256" key="2">
    <source>
        <dbReference type="ARBA" id="ARBA00001974"/>
    </source>
</evidence>
<dbReference type="PANTHER" id="PTHR10909">
    <property type="entry name" value="ELECTRON TRANSPORT OXIDOREDUCTASE"/>
    <property type="match status" value="1"/>
</dbReference>
<dbReference type="Gene3D" id="2.40.110.10">
    <property type="entry name" value="Butyryl-CoA Dehydrogenase, subunit A, domain 2"/>
    <property type="match status" value="1"/>
</dbReference>
<gene>
    <name evidence="17" type="primary">POX1_1</name>
    <name evidence="17" type="ORF">K7432_008298</name>
</gene>
<evidence type="ECO:0000256" key="10">
    <source>
        <dbReference type="ARBA" id="ARBA00023098"/>
    </source>
</evidence>
<evidence type="ECO:0000256" key="3">
    <source>
        <dbReference type="ARBA" id="ARBA00004275"/>
    </source>
</evidence>
<evidence type="ECO:0000256" key="12">
    <source>
        <dbReference type="PIRNR" id="PIRNR000168"/>
    </source>
</evidence>
<evidence type="ECO:0000313" key="17">
    <source>
        <dbReference type="EMBL" id="KAK9710664.1"/>
    </source>
</evidence>
<dbReference type="Pfam" id="PF14749">
    <property type="entry name" value="Acyl-CoA_ox_N"/>
    <property type="match status" value="1"/>
</dbReference>
<comment type="catalytic activity">
    <reaction evidence="1">
        <text>a 2,3-saturated acyl-CoA + O2 = a (2E)-enoyl-CoA + H2O2</text>
        <dbReference type="Rhea" id="RHEA:38959"/>
        <dbReference type="ChEBI" id="CHEBI:15379"/>
        <dbReference type="ChEBI" id="CHEBI:16240"/>
        <dbReference type="ChEBI" id="CHEBI:58856"/>
        <dbReference type="ChEBI" id="CHEBI:65111"/>
        <dbReference type="EC" id="1.3.3.6"/>
    </reaction>
</comment>
<evidence type="ECO:0000256" key="1">
    <source>
        <dbReference type="ARBA" id="ARBA00001201"/>
    </source>
</evidence>
<proteinExistence type="inferred from homology"/>
<feature type="domain" description="Acyl-CoA oxidase/dehydrogenase middle" evidence="14">
    <location>
        <begin position="101"/>
        <end position="209"/>
    </location>
</feature>
<dbReference type="Proteomes" id="UP001479436">
    <property type="component" value="Unassembled WGS sequence"/>
</dbReference>
<name>A0ABR2VZ73_9FUNG</name>
<dbReference type="InterPro" id="IPR037069">
    <property type="entry name" value="AcylCoA_DH/ox_N_sf"/>
</dbReference>
<evidence type="ECO:0000256" key="7">
    <source>
        <dbReference type="ARBA" id="ARBA00022827"/>
    </source>
</evidence>
<reference evidence="17 18" key="1">
    <citation type="submission" date="2023-04" db="EMBL/GenBank/DDBJ databases">
        <title>Genome of Basidiobolus ranarum AG-B5.</title>
        <authorList>
            <person name="Stajich J.E."/>
            <person name="Carter-House D."/>
            <person name="Gryganskyi A."/>
        </authorList>
    </citation>
    <scope>NUCLEOTIDE SEQUENCE [LARGE SCALE GENOMIC DNA]</scope>
    <source>
        <strain evidence="17 18">AG-B5</strain>
    </source>
</reference>
<feature type="domain" description="Acyl-coenzyme A oxidase N-terminal" evidence="15">
    <location>
        <begin position="4"/>
        <end position="90"/>
    </location>
</feature>
<dbReference type="InterPro" id="IPR002655">
    <property type="entry name" value="Acyl-CoA_oxidase_C"/>
</dbReference>
<dbReference type="InterPro" id="IPR046373">
    <property type="entry name" value="Acyl-CoA_Oxase/DH_mid-dom_sf"/>
</dbReference>
<protein>
    <recommendedName>
        <fullName evidence="12">Acyl-coenzyme A oxidase</fullName>
    </recommendedName>
</protein>
<sequence>MFQLERDPLWKMEDHYNLTLPEVRERTLLKLRNVLPYLANESKDNFHKRLILMGLVDPAFYTRLGVHTGLFFSTIEGQATPAQYEYWVKRGALALNGITGCFAMTELGHGSNVAGLETTATFDEATDEFIIHTPTITATKWWIGGAAHTATHTTAFAQLIVKGKNYGAKPFVVPLRDANTFNLLPGVNIGDIGKKMGRDGIDNGWIQFTYVRIPRQNMLMRFAQVTRTGEVIQSPLAQLAYGALIGARVTLIRDGANFAKKALTIALRYAAVRRQFSSNPKEPETKILDYVIHQNRLLPLLAEAVAVNFTSVEVQKLYTQLMHQLQNARPGQDMSETFALLKETHATTAGLKAFCTWNCLSAIEECRQACGGHGYSGYTGLASMYSDFAIQCTWEGDNTILTLQTGRSLINSYLDIKRGKTVSKGLDYLKKAGELSTMRCPGDDVASIANMDTISEAWSVVAANAVKISADIYENSKSKGISKDAALESCAVERLHAARMHSYGYIFNKFSDAVRQAPESIRPVLTNLCLLYGLHSIKENAGEFLGCQYFTASHMSVIREQVNYLCSVIRKDAIPLVDSFNYSDYIINSPLGRYDGNVYEAYFNLVKANNPQQPVPYFESVIKPILSANYNQTEIPDLEIDQ</sequence>
<dbReference type="InterPro" id="IPR029320">
    <property type="entry name" value="Acyl-CoA_ox_N"/>
</dbReference>
<dbReference type="InterPro" id="IPR055060">
    <property type="entry name" value="ACOX_C_alpha1"/>
</dbReference>
<dbReference type="Pfam" id="PF02770">
    <property type="entry name" value="Acyl-CoA_dh_M"/>
    <property type="match status" value="1"/>
</dbReference>
<dbReference type="InterPro" id="IPR012258">
    <property type="entry name" value="Acyl-CoA_oxidase"/>
</dbReference>
<evidence type="ECO:0000256" key="8">
    <source>
        <dbReference type="ARBA" id="ARBA00022832"/>
    </source>
</evidence>
<dbReference type="PANTHER" id="PTHR10909:SF352">
    <property type="entry name" value="ACYL-COENZYME A OXIDASE-LIKE PROTEIN"/>
    <property type="match status" value="1"/>
</dbReference>
<comment type="caution">
    <text evidence="17">The sequence shown here is derived from an EMBL/GenBank/DDBJ whole genome shotgun (WGS) entry which is preliminary data.</text>
</comment>
<dbReference type="Pfam" id="PF01756">
    <property type="entry name" value="ACOX"/>
    <property type="match status" value="1"/>
</dbReference>
<keyword evidence="18" id="KW-1185">Reference proteome</keyword>
<dbReference type="Pfam" id="PF22924">
    <property type="entry name" value="ACOX_C_alpha1"/>
    <property type="match status" value="1"/>
</dbReference>
<evidence type="ECO:0000256" key="6">
    <source>
        <dbReference type="ARBA" id="ARBA00022630"/>
    </source>
</evidence>
<dbReference type="SUPFAM" id="SSF47203">
    <property type="entry name" value="Acyl-CoA dehydrogenase C-terminal domain-like"/>
    <property type="match status" value="2"/>
</dbReference>
<dbReference type="EMBL" id="JASJQH010007329">
    <property type="protein sequence ID" value="KAK9710664.1"/>
    <property type="molecule type" value="Genomic_DNA"/>
</dbReference>
<evidence type="ECO:0000259" key="16">
    <source>
        <dbReference type="Pfam" id="PF22924"/>
    </source>
</evidence>
<keyword evidence="11" id="KW-0576">Peroxisome</keyword>
<keyword evidence="9 17" id="KW-0560">Oxidoreductase</keyword>
<dbReference type="InterPro" id="IPR009100">
    <property type="entry name" value="AcylCoA_DH/oxidase_NM_dom_sf"/>
</dbReference>
<evidence type="ECO:0000259" key="15">
    <source>
        <dbReference type="Pfam" id="PF14749"/>
    </source>
</evidence>
<keyword evidence="8" id="KW-0276">Fatty acid metabolism</keyword>
<evidence type="ECO:0000256" key="11">
    <source>
        <dbReference type="ARBA" id="ARBA00023140"/>
    </source>
</evidence>
<evidence type="ECO:0000256" key="5">
    <source>
        <dbReference type="ARBA" id="ARBA00006288"/>
    </source>
</evidence>
<keyword evidence="7 12" id="KW-0274">FAD</keyword>
<dbReference type="PIRSF" id="PIRSF000168">
    <property type="entry name" value="Acyl-CoA_oxidase"/>
    <property type="match status" value="1"/>
</dbReference>
<evidence type="ECO:0000259" key="14">
    <source>
        <dbReference type="Pfam" id="PF02770"/>
    </source>
</evidence>
<dbReference type="InterPro" id="IPR036250">
    <property type="entry name" value="AcylCo_DH-like_C"/>
</dbReference>
<evidence type="ECO:0000256" key="9">
    <source>
        <dbReference type="ARBA" id="ARBA00023002"/>
    </source>
</evidence>
<dbReference type="SUPFAM" id="SSF56645">
    <property type="entry name" value="Acyl-CoA dehydrogenase NM domain-like"/>
    <property type="match status" value="1"/>
</dbReference>
<feature type="domain" description="Acyl-CoA oxidase C-alpha1" evidence="16">
    <location>
        <begin position="241"/>
        <end position="410"/>
    </location>
</feature>
<feature type="domain" description="Acyl-CoA oxidase C-terminal" evidence="13">
    <location>
        <begin position="451"/>
        <end position="626"/>
    </location>
</feature>
<dbReference type="InterPro" id="IPR006091">
    <property type="entry name" value="Acyl-CoA_Oxase/DH_mid-dom"/>
</dbReference>
<comment type="similarity">
    <text evidence="5 12">Belongs to the acyl-CoA oxidase family.</text>
</comment>
<evidence type="ECO:0000256" key="4">
    <source>
        <dbReference type="ARBA" id="ARBA00004846"/>
    </source>
</evidence>
<comment type="cofactor">
    <cofactor evidence="2">
        <name>FAD</name>
        <dbReference type="ChEBI" id="CHEBI:57692"/>
    </cofactor>
</comment>
<evidence type="ECO:0000313" key="18">
    <source>
        <dbReference type="Proteomes" id="UP001479436"/>
    </source>
</evidence>
<dbReference type="Gene3D" id="1.10.540.10">
    <property type="entry name" value="Acyl-CoA dehydrogenase/oxidase, N-terminal domain"/>
    <property type="match status" value="1"/>
</dbReference>
<dbReference type="GO" id="GO:0003997">
    <property type="term" value="F:acyl-CoA oxidase activity"/>
    <property type="evidence" value="ECO:0007669"/>
    <property type="project" value="UniProtKB-EC"/>
</dbReference>